<dbReference type="PANTHER" id="PTHR21192:SF2">
    <property type="entry name" value="NADH DEHYDROGENASE [UBIQUINONE] 1 ALPHA SUBCOMPLEX ASSEMBLY FACTOR 3"/>
    <property type="match status" value="1"/>
</dbReference>
<reference evidence="1 2" key="1">
    <citation type="journal article" date="2019" name="Appl. Environ. Microbiol.">
        <title>Environmental Evidence and Genomic Insight of Iron-oxidizing Bacteria Preference Towards More Corrosion Resistant Stainless Steel at Higher Salinities.</title>
        <authorList>
            <person name="Garrison C.E."/>
            <person name="Price K.A."/>
            <person name="Field E.K."/>
        </authorList>
    </citation>
    <scope>NUCLEOTIDE SEQUENCE [LARGE SCALE GENOMIC DNA]</scope>
    <source>
        <strain evidence="1 2">P3</strain>
    </source>
</reference>
<accession>A0A5R9GP11</accession>
<keyword evidence="2" id="KW-1185">Reference proteome</keyword>
<dbReference type="Proteomes" id="UP000306585">
    <property type="component" value="Unassembled WGS sequence"/>
</dbReference>
<name>A0A5R9GP11_9PROT</name>
<protein>
    <recommendedName>
        <fullName evidence="3">Xcc1710-like domain-containing protein</fullName>
    </recommendedName>
</protein>
<dbReference type="InterPro" id="IPR036748">
    <property type="entry name" value="MTH938-like_sf"/>
</dbReference>
<evidence type="ECO:0000313" key="2">
    <source>
        <dbReference type="Proteomes" id="UP000306585"/>
    </source>
</evidence>
<dbReference type="RefSeq" id="WP_138239929.1">
    <property type="nucleotide sequence ID" value="NZ_VBRY01000011.1"/>
</dbReference>
<gene>
    <name evidence="1" type="ORF">FEF65_11315</name>
</gene>
<sequence>MGDISPDLHRDTLLFTGYDDDYIKVNHQLYHSSLCIHEGKLVNPWGPARIRDVTVDVLQMFLQQPPEVLIIGTGRTTAFPDTSVMQFLADHHIGFECMDSRSAARTYNILLAEGRTVSAALLLPGARR</sequence>
<dbReference type="SUPFAM" id="SSF64076">
    <property type="entry name" value="MTH938-like"/>
    <property type="match status" value="1"/>
</dbReference>
<dbReference type="Pfam" id="PF04430">
    <property type="entry name" value="DUF498"/>
    <property type="match status" value="1"/>
</dbReference>
<dbReference type="InterPro" id="IPR007523">
    <property type="entry name" value="NDUFAF3/AAMDC"/>
</dbReference>
<dbReference type="CDD" id="cd05560">
    <property type="entry name" value="Xcc1710_like"/>
    <property type="match status" value="1"/>
</dbReference>
<evidence type="ECO:0008006" key="3">
    <source>
        <dbReference type="Google" id="ProtNLM"/>
    </source>
</evidence>
<dbReference type="PANTHER" id="PTHR21192">
    <property type="entry name" value="NUCLEAR PROTEIN E3-3"/>
    <property type="match status" value="1"/>
</dbReference>
<comment type="caution">
    <text evidence="1">The sequence shown here is derived from an EMBL/GenBank/DDBJ whole genome shotgun (WGS) entry which is preliminary data.</text>
</comment>
<organism evidence="1 2">
    <name type="scientific">Mariprofundus erugo</name>
    <dbReference type="NCBI Taxonomy" id="2528639"/>
    <lineage>
        <taxon>Bacteria</taxon>
        <taxon>Pseudomonadati</taxon>
        <taxon>Pseudomonadota</taxon>
        <taxon>Candidatius Mariprofundia</taxon>
        <taxon>Mariprofundales</taxon>
        <taxon>Mariprofundaceae</taxon>
        <taxon>Mariprofundus</taxon>
    </lineage>
</organism>
<evidence type="ECO:0000313" key="1">
    <source>
        <dbReference type="EMBL" id="TLS66173.1"/>
    </source>
</evidence>
<proteinExistence type="predicted"/>
<dbReference type="AlphaFoldDB" id="A0A5R9GP11"/>
<dbReference type="EMBL" id="VBRY01000011">
    <property type="protein sequence ID" value="TLS66173.1"/>
    <property type="molecule type" value="Genomic_DNA"/>
</dbReference>
<dbReference type="Gene3D" id="3.40.1230.10">
    <property type="entry name" value="MTH938-like"/>
    <property type="match status" value="1"/>
</dbReference>